<dbReference type="SUPFAM" id="SSF53474">
    <property type="entry name" value="alpha/beta-Hydrolases"/>
    <property type="match status" value="1"/>
</dbReference>
<evidence type="ECO:0000256" key="1">
    <source>
        <dbReference type="ARBA" id="ARBA00022801"/>
    </source>
</evidence>
<reference evidence="3 4" key="1">
    <citation type="submission" date="2022-04" db="EMBL/GenBank/DDBJ databases">
        <title>Halobacillus sp. isolated from saltern.</title>
        <authorList>
            <person name="Won M."/>
            <person name="Lee C.-M."/>
            <person name="Woen H.-Y."/>
            <person name="Kwon S.-W."/>
        </authorList>
    </citation>
    <scope>NUCLEOTIDE SEQUENCE [LARGE SCALE GENOMIC DNA]</scope>
    <source>
        <strain evidence="3 4">SSBR10-3</strain>
    </source>
</reference>
<evidence type="ECO:0000259" key="2">
    <source>
        <dbReference type="Pfam" id="PF20434"/>
    </source>
</evidence>
<dbReference type="GO" id="GO:0016787">
    <property type="term" value="F:hydrolase activity"/>
    <property type="evidence" value="ECO:0007669"/>
    <property type="project" value="UniProtKB-KW"/>
</dbReference>
<evidence type="ECO:0000313" key="4">
    <source>
        <dbReference type="Proteomes" id="UP000831787"/>
    </source>
</evidence>
<keyword evidence="1 3" id="KW-0378">Hydrolase</keyword>
<dbReference type="RefSeq" id="WP_244712287.1">
    <property type="nucleotide sequence ID" value="NZ_CP095073.1"/>
</dbReference>
<feature type="domain" description="BD-FAE-like" evidence="2">
    <location>
        <begin position="37"/>
        <end position="222"/>
    </location>
</feature>
<evidence type="ECO:0000313" key="3">
    <source>
        <dbReference type="EMBL" id="UOQ45515.1"/>
    </source>
</evidence>
<dbReference type="PANTHER" id="PTHR48081:SF6">
    <property type="entry name" value="PEPTIDASE S9 PROLYL OLIGOPEPTIDASE CATALYTIC DOMAIN-CONTAINING PROTEIN"/>
    <property type="match status" value="1"/>
</dbReference>
<dbReference type="Proteomes" id="UP000831787">
    <property type="component" value="Chromosome"/>
</dbReference>
<dbReference type="InterPro" id="IPR050300">
    <property type="entry name" value="GDXG_lipolytic_enzyme"/>
</dbReference>
<dbReference type="EMBL" id="CP095073">
    <property type="protein sequence ID" value="UOQ45515.1"/>
    <property type="molecule type" value="Genomic_DNA"/>
</dbReference>
<dbReference type="Pfam" id="PF20434">
    <property type="entry name" value="BD-FAE"/>
    <property type="match status" value="1"/>
</dbReference>
<protein>
    <submittedName>
        <fullName evidence="3">Alpha/beta hydrolase</fullName>
    </submittedName>
</protein>
<dbReference type="InterPro" id="IPR029058">
    <property type="entry name" value="AB_hydrolase_fold"/>
</dbReference>
<dbReference type="PANTHER" id="PTHR48081">
    <property type="entry name" value="AB HYDROLASE SUPERFAMILY PROTEIN C4A8.06C"/>
    <property type="match status" value="1"/>
</dbReference>
<proteinExistence type="predicted"/>
<dbReference type="Gene3D" id="3.40.50.1820">
    <property type="entry name" value="alpha/beta hydrolase"/>
    <property type="match status" value="1"/>
</dbReference>
<gene>
    <name evidence="3" type="ORF">MUN89_06110</name>
</gene>
<organism evidence="3 4">
    <name type="scientific">Halobacillus salinarum</name>
    <dbReference type="NCBI Taxonomy" id="2932257"/>
    <lineage>
        <taxon>Bacteria</taxon>
        <taxon>Bacillati</taxon>
        <taxon>Bacillota</taxon>
        <taxon>Bacilli</taxon>
        <taxon>Bacillales</taxon>
        <taxon>Bacillaceae</taxon>
        <taxon>Halobacillus</taxon>
    </lineage>
</organism>
<sequence length="269" mass="30073">MEILITYLLWKDQAPFNTGKPDELEPVITPYLLDRRDKHGAVIVCPGGGYARRADHEGAPVAKWLNSIGLSAFVLDYRVFPYNHPIPLLDLQRAIRYVRYHAEKWNLDKHQIGALGFSAGGHLVSTAATQFDRGDPNSSDVIEQESSRPDMAILCYPVISFVEHYHEGSMVNLLGENATDQDRLLLSNEKNASTANPPTFLWHTADDGSVPVENSLLFAQALSKHSVPFEMHIFPNGRHGLGLAEDHDVVSGWTDLCEKWLINQEFISS</sequence>
<name>A0ABY4ENF6_9BACI</name>
<keyword evidence="4" id="KW-1185">Reference proteome</keyword>
<dbReference type="InterPro" id="IPR049492">
    <property type="entry name" value="BD-FAE-like_dom"/>
</dbReference>
<accession>A0ABY4ENF6</accession>